<sequence>MNLRLRLEKLCDSRGWTRLGFADGTAIIGRLLRIGQDYVELETYGDPDKGGVSESEYSRHLIPLGLIKIVTVESPIFAECERRRLNYLSRLDSNQDAPEMEL</sequence>
<proteinExistence type="predicted"/>
<gene>
    <name evidence="1" type="ORF">J0M35_01375</name>
</gene>
<reference evidence="1" key="1">
    <citation type="submission" date="2021-02" db="EMBL/GenBank/DDBJ databases">
        <title>Genome-Resolved Metagenomics of a Microbial Community Performing Photosynthetic Biological Nutrient Removal.</title>
        <authorList>
            <person name="Mcdaniel E.A."/>
        </authorList>
    </citation>
    <scope>NUCLEOTIDE SEQUENCE</scope>
    <source>
        <strain evidence="1">UWPOB_OBS1</strain>
    </source>
</reference>
<comment type="caution">
    <text evidence="1">The sequence shown here is derived from an EMBL/GenBank/DDBJ whole genome shotgun (WGS) entry which is preliminary data.</text>
</comment>
<name>A0A8J7TKP6_9BACT</name>
<dbReference type="EMBL" id="JAFLCK010000001">
    <property type="protein sequence ID" value="MBN8658985.1"/>
    <property type="molecule type" value="Genomic_DNA"/>
</dbReference>
<protein>
    <submittedName>
        <fullName evidence="1">Uncharacterized protein</fullName>
    </submittedName>
</protein>
<accession>A0A8J7TKP6</accession>
<organism evidence="1 2">
    <name type="scientific">Candidatus Obscuribacter phosphatis</name>
    <dbReference type="NCBI Taxonomy" id="1906157"/>
    <lineage>
        <taxon>Bacteria</taxon>
        <taxon>Bacillati</taxon>
        <taxon>Candidatus Melainabacteria</taxon>
        <taxon>Candidatus Obscuribacterales</taxon>
        <taxon>Candidatus Obscuribacteraceae</taxon>
        <taxon>Candidatus Obscuribacter</taxon>
    </lineage>
</organism>
<evidence type="ECO:0000313" key="1">
    <source>
        <dbReference type="EMBL" id="MBN8658985.1"/>
    </source>
</evidence>
<dbReference type="AlphaFoldDB" id="A0A8J7TKP6"/>
<dbReference type="Proteomes" id="UP000664277">
    <property type="component" value="Unassembled WGS sequence"/>
</dbReference>
<evidence type="ECO:0000313" key="2">
    <source>
        <dbReference type="Proteomes" id="UP000664277"/>
    </source>
</evidence>